<protein>
    <recommendedName>
        <fullName evidence="1">CHRD domain-containing protein</fullName>
    </recommendedName>
</protein>
<evidence type="ECO:0000259" key="1">
    <source>
        <dbReference type="SMART" id="SM00754"/>
    </source>
</evidence>
<gene>
    <name evidence="2" type="ORF">CP97_00990</name>
</gene>
<feature type="domain" description="CHRD" evidence="1">
    <location>
        <begin position="29"/>
        <end position="145"/>
    </location>
</feature>
<name>A0A0H4VV58_9SPHN</name>
<organism evidence="2 3">
    <name type="scientific">Aurantiacibacter atlanticus</name>
    <dbReference type="NCBI Taxonomy" id="1648404"/>
    <lineage>
        <taxon>Bacteria</taxon>
        <taxon>Pseudomonadati</taxon>
        <taxon>Pseudomonadota</taxon>
        <taxon>Alphaproteobacteria</taxon>
        <taxon>Sphingomonadales</taxon>
        <taxon>Erythrobacteraceae</taxon>
        <taxon>Aurantiacibacter</taxon>
    </lineage>
</organism>
<evidence type="ECO:0000313" key="3">
    <source>
        <dbReference type="Proteomes" id="UP000059113"/>
    </source>
</evidence>
<sequence>MISAGTAAASFALAGCATLEEGVAEETAETYYAVLTGANEVGGGDADGYGTAEISVSDELGQICWDLNDIRDIGPMTAAHVHMGAAGTNGPPVFTLRRANEGGFKGCTDASEWNQNTIEGDPQMFYVNVHTAEFPNGAIRGQLTDHDN</sequence>
<dbReference type="SMART" id="SM00754">
    <property type="entry name" value="CHRD"/>
    <property type="match status" value="1"/>
</dbReference>
<dbReference type="InterPro" id="IPR010895">
    <property type="entry name" value="CHRD"/>
</dbReference>
<dbReference type="Proteomes" id="UP000059113">
    <property type="component" value="Chromosome"/>
</dbReference>
<accession>A0A0H4VV58</accession>
<dbReference type="AlphaFoldDB" id="A0A0H4VV58"/>
<reference evidence="2 3" key="1">
    <citation type="journal article" date="2015" name="Int. J. Syst. Evol. Microbiol.">
        <title>Erythrobacter atlanticus sp. nov., a bacterium from ocean sediment able to degrade polycyclic aromatic hydrocarbons.</title>
        <authorList>
            <person name="Zhuang L."/>
            <person name="Liu Y."/>
            <person name="Wang L."/>
            <person name="Wang W."/>
            <person name="Shao Z."/>
        </authorList>
    </citation>
    <scope>NUCLEOTIDE SEQUENCE [LARGE SCALE GENOMIC DNA]</scope>
    <source>
        <strain evidence="3">s21-N3</strain>
    </source>
</reference>
<reference evidence="3" key="2">
    <citation type="submission" date="2015-04" db="EMBL/GenBank/DDBJ databases">
        <title>The complete genome sequence of Erythrobacter sp. s21-N3.</title>
        <authorList>
            <person name="Zhuang L."/>
            <person name="Liu Y."/>
            <person name="Shao Z."/>
        </authorList>
    </citation>
    <scope>NUCLEOTIDE SEQUENCE [LARGE SCALE GENOMIC DNA]</scope>
    <source>
        <strain evidence="3">s21-N3</strain>
    </source>
</reference>
<dbReference type="KEGG" id="ery:CP97_00990"/>
<proteinExistence type="predicted"/>
<dbReference type="Pfam" id="PF07452">
    <property type="entry name" value="CHRD"/>
    <property type="match status" value="1"/>
</dbReference>
<keyword evidence="3" id="KW-1185">Reference proteome</keyword>
<dbReference type="STRING" id="1648404.CP97_00990"/>
<dbReference type="EMBL" id="CP011310">
    <property type="protein sequence ID" value="AKQ40928.2"/>
    <property type="molecule type" value="Genomic_DNA"/>
</dbReference>
<evidence type="ECO:0000313" key="2">
    <source>
        <dbReference type="EMBL" id="AKQ40928.2"/>
    </source>
</evidence>